<keyword evidence="2" id="KW-1185">Reference proteome</keyword>
<dbReference type="AlphaFoldDB" id="A0A2C6KPU1"/>
<name>A0A2C6KPU1_9APIC</name>
<dbReference type="RefSeq" id="XP_067920094.1">
    <property type="nucleotide sequence ID" value="XM_068067927.1"/>
</dbReference>
<dbReference type="Proteomes" id="UP000221165">
    <property type="component" value="Unassembled WGS sequence"/>
</dbReference>
<dbReference type="GeneID" id="94431138"/>
<sequence length="96" mass="10571">MFNLFGAEDFRAFRKCFGGTVSASNGISNTKSKGTHNRQRSARGLEHTVTPMPAKDKQTIVFPFSLLRGTSASTAEWTKTGATRDVSSVRNNFRVK</sequence>
<organism evidence="1 2">
    <name type="scientific">Cystoisospora suis</name>
    <dbReference type="NCBI Taxonomy" id="483139"/>
    <lineage>
        <taxon>Eukaryota</taxon>
        <taxon>Sar</taxon>
        <taxon>Alveolata</taxon>
        <taxon>Apicomplexa</taxon>
        <taxon>Conoidasida</taxon>
        <taxon>Coccidia</taxon>
        <taxon>Eucoccidiorida</taxon>
        <taxon>Eimeriorina</taxon>
        <taxon>Sarcocystidae</taxon>
        <taxon>Cystoisospora</taxon>
    </lineage>
</organism>
<dbReference type="EMBL" id="MIGC01004183">
    <property type="protein sequence ID" value="PHJ18386.1"/>
    <property type="molecule type" value="Genomic_DNA"/>
</dbReference>
<gene>
    <name evidence="1" type="ORF">CSUI_007783</name>
</gene>
<evidence type="ECO:0000313" key="2">
    <source>
        <dbReference type="Proteomes" id="UP000221165"/>
    </source>
</evidence>
<dbReference type="VEuPathDB" id="ToxoDB:CSUI_007783"/>
<proteinExistence type="predicted"/>
<evidence type="ECO:0000313" key="1">
    <source>
        <dbReference type="EMBL" id="PHJ18386.1"/>
    </source>
</evidence>
<protein>
    <submittedName>
        <fullName evidence="1">Uncharacterized protein</fullName>
    </submittedName>
</protein>
<comment type="caution">
    <text evidence="1">The sequence shown here is derived from an EMBL/GenBank/DDBJ whole genome shotgun (WGS) entry which is preliminary data.</text>
</comment>
<accession>A0A2C6KPU1</accession>
<reference evidence="1 2" key="1">
    <citation type="journal article" date="2017" name="Int. J. Parasitol.">
        <title>The genome of the protozoan parasite Cystoisospora suis and a reverse vaccinology approach to identify vaccine candidates.</title>
        <authorList>
            <person name="Palmieri N."/>
            <person name="Shrestha A."/>
            <person name="Ruttkowski B."/>
            <person name="Beck T."/>
            <person name="Vogl C."/>
            <person name="Tomley F."/>
            <person name="Blake D.P."/>
            <person name="Joachim A."/>
        </authorList>
    </citation>
    <scope>NUCLEOTIDE SEQUENCE [LARGE SCALE GENOMIC DNA]</scope>
    <source>
        <strain evidence="1 2">Wien I</strain>
    </source>
</reference>